<keyword evidence="1" id="KW-0472">Membrane</keyword>
<feature type="transmembrane region" description="Helical" evidence="1">
    <location>
        <begin position="329"/>
        <end position="349"/>
    </location>
</feature>
<feature type="transmembrane region" description="Helical" evidence="1">
    <location>
        <begin position="285"/>
        <end position="309"/>
    </location>
</feature>
<evidence type="ECO:0000256" key="1">
    <source>
        <dbReference type="SAM" id="Phobius"/>
    </source>
</evidence>
<comment type="caution">
    <text evidence="2">The sequence shown here is derived from an EMBL/GenBank/DDBJ whole genome shotgun (WGS) entry which is preliminary data.</text>
</comment>
<proteinExistence type="predicted"/>
<name>A0A937F8C3_9BACT</name>
<keyword evidence="1" id="KW-1133">Transmembrane helix</keyword>
<reference evidence="2" key="1">
    <citation type="submission" date="2021-01" db="EMBL/GenBank/DDBJ databases">
        <title>Fulvivirga kasyanovii gen. nov., sp nov., a novel member of the phylum Bacteroidetes isolated from seawater in a mussel farm.</title>
        <authorList>
            <person name="Zhao L.-H."/>
            <person name="Wang Z.-J."/>
        </authorList>
    </citation>
    <scope>NUCLEOTIDE SEQUENCE</scope>
    <source>
        <strain evidence="2">2943</strain>
    </source>
</reference>
<dbReference type="AlphaFoldDB" id="A0A937F8C3"/>
<accession>A0A937F8C3</accession>
<sequence length="534" mass="62550">MILQQKLKERHIVYLRIFIILAFSSLPLLINLPYRVNIFLTWEGAYRMYLGQIPFKDFGMPLGFGFWLIPAIFFKIFGPYMHTLIIAQAFLNVLSLLAISSIFKMLKMSEAKVFLSILVMCLTFVLINFWPWYNHTVFIFEIFAIFFIIRYTTTKDSFWQLIVAAFFTCLSIFTKQDGGGLALIIISVIVLYYSFINKRLDTPLIFFGAFAAWLLLFIVPFLQYDFSYWFNYGQSPHYSRINIFILLGDIFGESVWEKFFLLACLAAIFFRFNNIKEFIQNQTEVIFSLLTIGLLFQALIIQTTSFSPVTVNYYFTTFGVAYLLHSLPARYNFSQVGLFLFFCVFIFIWRSENYWKYGSGAIKKVLPKSWTELPEDAVAKGNWMAESDTVKVEPTIWQLSKYKSLKHIKLPQKTIEGLEETEKLDAFKKGDMKVLNMSNLTFLAYEWDYDLESGPNYPLWYHKDVALFDREVDMLCEKVANKQYDLIIFEDMPTVDSFFPYAVRECMMNNYKIDLTFPAPTGYGTDHVEVYTLK</sequence>
<protein>
    <submittedName>
        <fullName evidence="2">Uncharacterized protein</fullName>
    </submittedName>
</protein>
<evidence type="ECO:0000313" key="3">
    <source>
        <dbReference type="Proteomes" id="UP000659388"/>
    </source>
</evidence>
<feature type="transmembrane region" description="Helical" evidence="1">
    <location>
        <begin position="80"/>
        <end position="99"/>
    </location>
</feature>
<feature type="transmembrane region" description="Helical" evidence="1">
    <location>
        <begin position="203"/>
        <end position="222"/>
    </location>
</feature>
<feature type="transmembrane region" description="Helical" evidence="1">
    <location>
        <begin position="111"/>
        <end position="130"/>
    </location>
</feature>
<evidence type="ECO:0000313" key="2">
    <source>
        <dbReference type="EMBL" id="MBL3658191.1"/>
    </source>
</evidence>
<keyword evidence="1" id="KW-0812">Transmembrane</keyword>
<feature type="transmembrane region" description="Helical" evidence="1">
    <location>
        <begin position="180"/>
        <end position="196"/>
    </location>
</feature>
<gene>
    <name evidence="2" type="ORF">JL102_18710</name>
</gene>
<feature type="transmembrane region" description="Helical" evidence="1">
    <location>
        <begin position="55"/>
        <end position="74"/>
    </location>
</feature>
<feature type="transmembrane region" description="Helical" evidence="1">
    <location>
        <begin position="12"/>
        <end position="34"/>
    </location>
</feature>
<dbReference type="Proteomes" id="UP000659388">
    <property type="component" value="Unassembled WGS sequence"/>
</dbReference>
<keyword evidence="3" id="KW-1185">Reference proteome</keyword>
<organism evidence="2 3">
    <name type="scientific">Fulvivirga sediminis</name>
    <dbReference type="NCBI Taxonomy" id="2803949"/>
    <lineage>
        <taxon>Bacteria</taxon>
        <taxon>Pseudomonadati</taxon>
        <taxon>Bacteroidota</taxon>
        <taxon>Cytophagia</taxon>
        <taxon>Cytophagales</taxon>
        <taxon>Fulvivirgaceae</taxon>
        <taxon>Fulvivirga</taxon>
    </lineage>
</organism>
<feature type="transmembrane region" description="Helical" evidence="1">
    <location>
        <begin position="255"/>
        <end position="273"/>
    </location>
</feature>
<dbReference type="EMBL" id="JAESIY010000011">
    <property type="protein sequence ID" value="MBL3658191.1"/>
    <property type="molecule type" value="Genomic_DNA"/>
</dbReference>
<feature type="transmembrane region" description="Helical" evidence="1">
    <location>
        <begin position="136"/>
        <end position="153"/>
    </location>
</feature>